<dbReference type="InterPro" id="IPR013229">
    <property type="entry name" value="PEGA"/>
</dbReference>
<dbReference type="PROSITE" id="PS51781">
    <property type="entry name" value="SH3B"/>
    <property type="match status" value="1"/>
</dbReference>
<dbReference type="Gene3D" id="2.30.30.40">
    <property type="entry name" value="SH3 Domains"/>
    <property type="match status" value="1"/>
</dbReference>
<evidence type="ECO:0000259" key="2">
    <source>
        <dbReference type="PROSITE" id="PS51781"/>
    </source>
</evidence>
<organism evidence="3 4">
    <name type="scientific">Candidatus Chisholmbacteria bacterium RIFCSPHIGHO2_01_FULL_52_32</name>
    <dbReference type="NCBI Taxonomy" id="1797591"/>
    <lineage>
        <taxon>Bacteria</taxon>
        <taxon>Candidatus Chisholmiibacteriota</taxon>
    </lineage>
</organism>
<evidence type="ECO:0000256" key="1">
    <source>
        <dbReference type="SAM" id="MobiDB-lite"/>
    </source>
</evidence>
<dbReference type="PANTHER" id="PTHR36194">
    <property type="entry name" value="S-LAYER-LIKE PROTEIN"/>
    <property type="match status" value="1"/>
</dbReference>
<feature type="region of interest" description="Disordered" evidence="1">
    <location>
        <begin position="189"/>
        <end position="233"/>
    </location>
</feature>
<evidence type="ECO:0000313" key="4">
    <source>
        <dbReference type="Proteomes" id="UP000179233"/>
    </source>
</evidence>
<dbReference type="PANTHER" id="PTHR36194:SF1">
    <property type="entry name" value="S-LAYER-LIKE PROTEIN"/>
    <property type="match status" value="1"/>
</dbReference>
<name>A0A1G1VUK0_9BACT</name>
<gene>
    <name evidence="3" type="ORF">A2786_06180</name>
</gene>
<sequence>MARKLLFLGIIGLILAGCSLPSLRKANAALQITTNAKADVFVDGEKIGETPLKNEKLQAKEYTVRLVPKEGEAEPWEVKVTLEEKTTTAISYDFGSGQDTSSGSILSLEPLVNKKAVEVTVVSIPDNASVNFDGQPKGFTPLQVKDASAGDHTLAVQAPGYSRRQVEVKTVEGYRLTVEVHLAKEMLTIEESSPSAQPLTPTPTPTGAKTDKQTKAPTTTTEKPASPSATPERPYVEILDTPTGWLRVRSSPSTSEDNEIARVNPKETYPYVESNDAGWIKIRLPDGKTGWISGRYAKIYK</sequence>
<feature type="domain" description="SH3b" evidence="2">
    <location>
        <begin position="235"/>
        <end position="301"/>
    </location>
</feature>
<feature type="compositionally biased region" description="Low complexity" evidence="1">
    <location>
        <begin position="215"/>
        <end position="231"/>
    </location>
</feature>
<comment type="caution">
    <text evidence="3">The sequence shown here is derived from an EMBL/GenBank/DDBJ whole genome shotgun (WGS) entry which is preliminary data.</text>
</comment>
<protein>
    <recommendedName>
        <fullName evidence="2">SH3b domain-containing protein</fullName>
    </recommendedName>
</protein>
<reference evidence="3 4" key="1">
    <citation type="journal article" date="2016" name="Nat. Commun.">
        <title>Thousands of microbial genomes shed light on interconnected biogeochemical processes in an aquifer system.</title>
        <authorList>
            <person name="Anantharaman K."/>
            <person name="Brown C.T."/>
            <person name="Hug L.A."/>
            <person name="Sharon I."/>
            <person name="Castelle C.J."/>
            <person name="Probst A.J."/>
            <person name="Thomas B.C."/>
            <person name="Singh A."/>
            <person name="Wilkins M.J."/>
            <person name="Karaoz U."/>
            <person name="Brodie E.L."/>
            <person name="Williams K.H."/>
            <person name="Hubbard S.S."/>
            <person name="Banfield J.F."/>
        </authorList>
    </citation>
    <scope>NUCLEOTIDE SEQUENCE [LARGE SCALE GENOMIC DNA]</scope>
</reference>
<feature type="compositionally biased region" description="Polar residues" evidence="1">
    <location>
        <begin position="190"/>
        <end position="199"/>
    </location>
</feature>
<dbReference type="AlphaFoldDB" id="A0A1G1VUK0"/>
<dbReference type="Pfam" id="PF08308">
    <property type="entry name" value="PEGA"/>
    <property type="match status" value="2"/>
</dbReference>
<dbReference type="InterPro" id="IPR003646">
    <property type="entry name" value="SH3-like_bac-type"/>
</dbReference>
<dbReference type="EMBL" id="MHCJ01000001">
    <property type="protein sequence ID" value="OGY19095.1"/>
    <property type="molecule type" value="Genomic_DNA"/>
</dbReference>
<dbReference type="Pfam" id="PF08239">
    <property type="entry name" value="SH3_3"/>
    <property type="match status" value="1"/>
</dbReference>
<accession>A0A1G1VUK0</accession>
<dbReference type="PROSITE" id="PS51257">
    <property type="entry name" value="PROKAR_LIPOPROTEIN"/>
    <property type="match status" value="1"/>
</dbReference>
<evidence type="ECO:0000313" key="3">
    <source>
        <dbReference type="EMBL" id="OGY19095.1"/>
    </source>
</evidence>
<proteinExistence type="predicted"/>
<dbReference type="Proteomes" id="UP000179233">
    <property type="component" value="Unassembled WGS sequence"/>
</dbReference>